<evidence type="ECO:0000259" key="2">
    <source>
        <dbReference type="Pfam" id="PF13581"/>
    </source>
</evidence>
<dbReference type="SUPFAM" id="SSF55874">
    <property type="entry name" value="ATPase domain of HSP90 chaperone/DNA topoisomerase II/histidine kinase"/>
    <property type="match status" value="1"/>
</dbReference>
<dbReference type="CDD" id="cd16936">
    <property type="entry name" value="HATPase_RsbW-like"/>
    <property type="match status" value="1"/>
</dbReference>
<evidence type="ECO:0000313" key="4">
    <source>
        <dbReference type="Proteomes" id="UP000240542"/>
    </source>
</evidence>
<dbReference type="Proteomes" id="UP000240542">
    <property type="component" value="Unassembled WGS sequence"/>
</dbReference>
<keyword evidence="4" id="KW-1185">Reference proteome</keyword>
<feature type="compositionally biased region" description="Basic residues" evidence="1">
    <location>
        <begin position="103"/>
        <end position="114"/>
    </location>
</feature>
<protein>
    <submittedName>
        <fullName evidence="3">Anti-sigma regulatory factor (Ser/Thr protein kinase)</fullName>
    </submittedName>
</protein>
<gene>
    <name evidence="3" type="ORF">CLV63_108119</name>
</gene>
<proteinExistence type="predicted"/>
<organism evidence="3 4">
    <name type="scientific">Murinocardiopsis flavida</name>
    <dbReference type="NCBI Taxonomy" id="645275"/>
    <lineage>
        <taxon>Bacteria</taxon>
        <taxon>Bacillati</taxon>
        <taxon>Actinomycetota</taxon>
        <taxon>Actinomycetes</taxon>
        <taxon>Streptosporangiales</taxon>
        <taxon>Nocardiopsidaceae</taxon>
        <taxon>Murinocardiopsis</taxon>
    </lineage>
</organism>
<dbReference type="Pfam" id="PF13581">
    <property type="entry name" value="HATPase_c_2"/>
    <property type="match status" value="1"/>
</dbReference>
<keyword evidence="3" id="KW-0418">Kinase</keyword>
<accession>A0A2P8DJK3</accession>
<dbReference type="EMBL" id="PYGA01000008">
    <property type="protein sequence ID" value="PSK97400.1"/>
    <property type="molecule type" value="Genomic_DNA"/>
</dbReference>
<reference evidence="3 4" key="1">
    <citation type="submission" date="2018-03" db="EMBL/GenBank/DDBJ databases">
        <title>Genomic Encyclopedia of Archaeal and Bacterial Type Strains, Phase II (KMG-II): from individual species to whole genera.</title>
        <authorList>
            <person name="Goeker M."/>
        </authorList>
    </citation>
    <scope>NUCLEOTIDE SEQUENCE [LARGE SCALE GENOMIC DNA]</scope>
    <source>
        <strain evidence="3 4">DSM 45312</strain>
    </source>
</reference>
<evidence type="ECO:0000313" key="3">
    <source>
        <dbReference type="EMBL" id="PSK97400.1"/>
    </source>
</evidence>
<evidence type="ECO:0000256" key="1">
    <source>
        <dbReference type="SAM" id="MobiDB-lite"/>
    </source>
</evidence>
<comment type="caution">
    <text evidence="3">The sequence shown here is derived from an EMBL/GenBank/DDBJ whole genome shotgun (WGS) entry which is preliminary data.</text>
</comment>
<feature type="domain" description="Histidine kinase/HSP90-like ATPase" evidence="2">
    <location>
        <begin position="27"/>
        <end position="107"/>
    </location>
</feature>
<dbReference type="GO" id="GO:0016301">
    <property type="term" value="F:kinase activity"/>
    <property type="evidence" value="ECO:0007669"/>
    <property type="project" value="UniProtKB-KW"/>
</dbReference>
<keyword evidence="3" id="KW-0808">Transferase</keyword>
<feature type="region of interest" description="Disordered" evidence="1">
    <location>
        <begin position="103"/>
        <end position="137"/>
    </location>
</feature>
<dbReference type="Gene3D" id="3.30.565.10">
    <property type="entry name" value="Histidine kinase-like ATPase, C-terminal domain"/>
    <property type="match status" value="1"/>
</dbReference>
<dbReference type="InterPro" id="IPR003594">
    <property type="entry name" value="HATPase_dom"/>
</dbReference>
<name>A0A2P8DJK3_9ACTN</name>
<dbReference type="InterPro" id="IPR036890">
    <property type="entry name" value="HATPase_C_sf"/>
</dbReference>
<sequence>MAILPYPTRPMPALPGNHWAPRIYPGETAQAARVRAELRTDLTGLPGITDDLIETVVLCASEAFANAAEHTRSGDPGGRVVRALSATATALRLSVIDDGAREHRPRVPHHRRVGGRRERPRPTADGIPRHHVGHPPGPGVPVLHRTGHHRLSRVHPHQGRRHRLTTPARAFRLRRRSVRAPRMTFDGPSDRGRAL</sequence>
<dbReference type="AlphaFoldDB" id="A0A2P8DJK3"/>